<keyword evidence="7" id="KW-1185">Reference proteome</keyword>
<dbReference type="SUPFAM" id="SSF56112">
    <property type="entry name" value="Protein kinase-like (PK-like)"/>
    <property type="match status" value="1"/>
</dbReference>
<sequence>MASGGGGGMVKLPANFPKDYMIHGIDIMEEKKLGEGAYGVVKLANYHGLTVAVKKLLPSFFPTDVVVNKLDEEAQIILESFFNECNKLSQIRHPNVIQLLGITLDKETNLPAIVMELMHESLTQLLRRTSTLPLFVEVNITHDIAKALSYLHGAFHPPIVHRDLSSNNILISRDYRAKVTDLGVSKVESSSFFQRMANTPAPGTMAYMAPEVRHIPADCSPAMDVFALGVIVIQTRSHKFPQPGPEQEKGKLGFPKTVPESERRHNHIKLIGRNHPLTKIALDSIKNNPKARPSALDICREMEKIQQTESYKESKLACQIKDGEAERIREQISSLQQDLERTRGELEVTKGEAERLSHDLSIQQQQNLHLKEQLLGTTEGSSLTVMSAAAMSGGASASATDSKKLSSRLRSALKRKKKSKKSSETSSKGEGDTPVQEEEEEEEEEINDEESEEGYAVITNHALSEAERERNKRILKSGQFAWTSHRCLLEGLQGVTLRVYLSSPRVYLCGGATATGSPNTNVYYCSSKQLNSWTKLTESTPQFYYASSIINRELVIIGGISVEDQKCTRQLLTYDLEENAWVEVLPPLPTARSAATAVSWGDYLIVLGGINNSSCILGTVEILHLPSQQWSTAFPLPFGVAGSSAVIYRSRLYVMGGLTNEGLSRSFFSVAMDRLLATMSRMNRLTTTSSNLWEFHPDCPYTMMTLCLFNGYLLALGGNETTVSVSQPSEWIWSYFPEDELHSWTLVQKMHASRKLCCATSISSSSLIVVGGNPYFSVVDVAKIELPSTLPLSPSSSSQ</sequence>
<dbReference type="EnsemblMetazoa" id="XM_011406648.2">
    <property type="protein sequence ID" value="XP_011404950.1"/>
    <property type="gene ID" value="LOC105313320"/>
</dbReference>
<feature type="domain" description="Protein kinase" evidence="5">
    <location>
        <begin position="27"/>
        <end position="305"/>
    </location>
</feature>
<dbReference type="Gene3D" id="2.120.10.80">
    <property type="entry name" value="Kelch-type beta propeller"/>
    <property type="match status" value="2"/>
</dbReference>
<feature type="region of interest" description="Disordered" evidence="4">
    <location>
        <begin position="393"/>
        <end position="455"/>
    </location>
</feature>
<dbReference type="PANTHER" id="PTHR44329">
    <property type="entry name" value="SERINE/THREONINE-PROTEIN KINASE TNNI3K-RELATED"/>
    <property type="match status" value="1"/>
</dbReference>
<dbReference type="OrthoDB" id="45365at2759"/>
<evidence type="ECO:0000256" key="1">
    <source>
        <dbReference type="ARBA" id="ARBA00022441"/>
    </source>
</evidence>
<dbReference type="SMART" id="SM00612">
    <property type="entry name" value="Kelch"/>
    <property type="match status" value="2"/>
</dbReference>
<dbReference type="InParanoid" id="A0A1X7VSV6"/>
<dbReference type="InterPro" id="IPR006652">
    <property type="entry name" value="Kelch_1"/>
</dbReference>
<feature type="region of interest" description="Disordered" evidence="4">
    <location>
        <begin position="240"/>
        <end position="261"/>
    </location>
</feature>
<accession>A0A1X7VSV6</accession>
<dbReference type="PROSITE" id="PS00107">
    <property type="entry name" value="PROTEIN_KINASE_ATP"/>
    <property type="match status" value="1"/>
</dbReference>
<dbReference type="InterPro" id="IPR011009">
    <property type="entry name" value="Kinase-like_dom_sf"/>
</dbReference>
<proteinExistence type="predicted"/>
<feature type="compositionally biased region" description="Basic residues" evidence="4">
    <location>
        <begin position="405"/>
        <end position="420"/>
    </location>
</feature>
<dbReference type="PROSITE" id="PS50011">
    <property type="entry name" value="PROTEIN_KINASE_DOM"/>
    <property type="match status" value="1"/>
</dbReference>
<protein>
    <recommendedName>
        <fullName evidence="5">Protein kinase domain-containing protein</fullName>
    </recommendedName>
</protein>
<dbReference type="Pfam" id="PF00069">
    <property type="entry name" value="Pkinase"/>
    <property type="match status" value="1"/>
</dbReference>
<dbReference type="Proteomes" id="UP000007879">
    <property type="component" value="Unassembled WGS sequence"/>
</dbReference>
<feature type="compositionally biased region" description="Basic and acidic residues" evidence="4">
    <location>
        <begin position="421"/>
        <end position="431"/>
    </location>
</feature>
<dbReference type="Pfam" id="PF24681">
    <property type="entry name" value="Kelch_KLHDC2_KLHL20_DRC7"/>
    <property type="match status" value="1"/>
</dbReference>
<dbReference type="GO" id="GO:0004674">
    <property type="term" value="F:protein serine/threonine kinase activity"/>
    <property type="evidence" value="ECO:0007669"/>
    <property type="project" value="TreeGrafter"/>
</dbReference>
<evidence type="ECO:0000313" key="7">
    <source>
        <dbReference type="Proteomes" id="UP000007879"/>
    </source>
</evidence>
<dbReference type="AlphaFoldDB" id="A0A1X7VSV6"/>
<gene>
    <name evidence="6" type="primary">105313320</name>
</gene>
<feature type="compositionally biased region" description="Acidic residues" evidence="4">
    <location>
        <begin position="435"/>
        <end position="453"/>
    </location>
</feature>
<dbReference type="InterPro" id="IPR015915">
    <property type="entry name" value="Kelch-typ_b-propeller"/>
</dbReference>
<dbReference type="GO" id="GO:0005524">
    <property type="term" value="F:ATP binding"/>
    <property type="evidence" value="ECO:0007669"/>
    <property type="project" value="UniProtKB-UniRule"/>
</dbReference>
<dbReference type="InterPro" id="IPR000719">
    <property type="entry name" value="Prot_kinase_dom"/>
</dbReference>
<keyword evidence="2" id="KW-0067">ATP-binding</keyword>
<dbReference type="KEGG" id="aqu:105313320"/>
<evidence type="ECO:0000313" key="6">
    <source>
        <dbReference type="EnsemblMetazoa" id="Aqu2.1.43456_001"/>
    </source>
</evidence>
<dbReference type="InterPro" id="IPR051681">
    <property type="entry name" value="Ser/Thr_Kinases-Pseudokinases"/>
</dbReference>
<dbReference type="EnsemblMetazoa" id="Aqu2.1.43456_001">
    <property type="protein sequence ID" value="Aqu2.1.43456_001"/>
    <property type="gene ID" value="Aqu2.1.43456"/>
</dbReference>
<dbReference type="SUPFAM" id="SSF117281">
    <property type="entry name" value="Kelch motif"/>
    <property type="match status" value="1"/>
</dbReference>
<feature type="coiled-coil region" evidence="3">
    <location>
        <begin position="325"/>
        <end position="359"/>
    </location>
</feature>
<evidence type="ECO:0000256" key="2">
    <source>
        <dbReference type="PROSITE-ProRule" id="PRU10141"/>
    </source>
</evidence>
<organism evidence="6">
    <name type="scientific">Amphimedon queenslandica</name>
    <name type="common">Sponge</name>
    <dbReference type="NCBI Taxonomy" id="400682"/>
    <lineage>
        <taxon>Eukaryota</taxon>
        <taxon>Metazoa</taxon>
        <taxon>Porifera</taxon>
        <taxon>Demospongiae</taxon>
        <taxon>Heteroscleromorpha</taxon>
        <taxon>Haplosclerida</taxon>
        <taxon>Niphatidae</taxon>
        <taxon>Amphimedon</taxon>
    </lineage>
</organism>
<keyword evidence="1" id="KW-0880">Kelch repeat</keyword>
<dbReference type="PROSITE" id="PS00109">
    <property type="entry name" value="PROTEIN_KINASE_TYR"/>
    <property type="match status" value="1"/>
</dbReference>
<keyword evidence="2" id="KW-0547">Nucleotide-binding</keyword>
<evidence type="ECO:0000259" key="5">
    <source>
        <dbReference type="PROSITE" id="PS50011"/>
    </source>
</evidence>
<evidence type="ECO:0000256" key="3">
    <source>
        <dbReference type="SAM" id="Coils"/>
    </source>
</evidence>
<reference evidence="7" key="1">
    <citation type="journal article" date="2010" name="Nature">
        <title>The Amphimedon queenslandica genome and the evolution of animal complexity.</title>
        <authorList>
            <person name="Srivastava M."/>
            <person name="Simakov O."/>
            <person name="Chapman J."/>
            <person name="Fahey B."/>
            <person name="Gauthier M.E."/>
            <person name="Mitros T."/>
            <person name="Richards G.S."/>
            <person name="Conaco C."/>
            <person name="Dacre M."/>
            <person name="Hellsten U."/>
            <person name="Larroux C."/>
            <person name="Putnam N.H."/>
            <person name="Stanke M."/>
            <person name="Adamska M."/>
            <person name="Darling A."/>
            <person name="Degnan S.M."/>
            <person name="Oakley T.H."/>
            <person name="Plachetzki D.C."/>
            <person name="Zhai Y."/>
            <person name="Adamski M."/>
            <person name="Calcino A."/>
            <person name="Cummins S.F."/>
            <person name="Goodstein D.M."/>
            <person name="Harris C."/>
            <person name="Jackson D.J."/>
            <person name="Leys S.P."/>
            <person name="Shu S."/>
            <person name="Woodcroft B.J."/>
            <person name="Vervoort M."/>
            <person name="Kosik K.S."/>
            <person name="Manning G."/>
            <person name="Degnan B.M."/>
            <person name="Rokhsar D.S."/>
        </authorList>
    </citation>
    <scope>NUCLEOTIDE SEQUENCE [LARGE SCALE GENOMIC DNA]</scope>
</reference>
<dbReference type="InterPro" id="IPR017441">
    <property type="entry name" value="Protein_kinase_ATP_BS"/>
</dbReference>
<feature type="binding site" evidence="2">
    <location>
        <position position="55"/>
    </location>
    <ligand>
        <name>ATP</name>
        <dbReference type="ChEBI" id="CHEBI:30616"/>
    </ligand>
</feature>
<reference evidence="6" key="2">
    <citation type="submission" date="2017-05" db="UniProtKB">
        <authorList>
            <consortium name="EnsemblMetazoa"/>
        </authorList>
    </citation>
    <scope>IDENTIFICATION</scope>
</reference>
<keyword evidence="3" id="KW-0175">Coiled coil</keyword>
<dbReference type="eggNOG" id="KOG0192">
    <property type="taxonomic scope" value="Eukaryota"/>
</dbReference>
<name>A0A1X7VSV6_AMPQE</name>
<dbReference type="Gene3D" id="1.10.510.10">
    <property type="entry name" value="Transferase(Phosphotransferase) domain 1"/>
    <property type="match status" value="1"/>
</dbReference>
<dbReference type="InterPro" id="IPR008266">
    <property type="entry name" value="Tyr_kinase_AS"/>
</dbReference>
<evidence type="ECO:0000256" key="4">
    <source>
        <dbReference type="SAM" id="MobiDB-lite"/>
    </source>
</evidence>